<dbReference type="AlphaFoldDB" id="A0A383AWA7"/>
<dbReference type="Gene3D" id="2.60.40.2030">
    <property type="match status" value="1"/>
</dbReference>
<dbReference type="InterPro" id="IPR001343">
    <property type="entry name" value="Hemolysn_Ca-bd"/>
</dbReference>
<feature type="compositionally biased region" description="Polar residues" evidence="5">
    <location>
        <begin position="200"/>
        <end position="211"/>
    </location>
</feature>
<name>A0A383AWA7_9ZZZZ</name>
<dbReference type="PANTHER" id="PTHR11878">
    <property type="entry name" value="SODIUM/CALCIUM EXCHANGER"/>
    <property type="match status" value="1"/>
</dbReference>
<protein>
    <recommendedName>
        <fullName evidence="6">Calx-beta domain-containing protein</fullName>
    </recommendedName>
</protein>
<keyword evidence="2" id="KW-0677">Repeat</keyword>
<dbReference type="GO" id="GO:0005509">
    <property type="term" value="F:calcium ion binding"/>
    <property type="evidence" value="ECO:0007669"/>
    <property type="project" value="InterPro"/>
</dbReference>
<dbReference type="GO" id="GO:0007154">
    <property type="term" value="P:cell communication"/>
    <property type="evidence" value="ECO:0007669"/>
    <property type="project" value="InterPro"/>
</dbReference>
<dbReference type="Gene3D" id="2.60.40.3440">
    <property type="match status" value="1"/>
</dbReference>
<evidence type="ECO:0000256" key="1">
    <source>
        <dbReference type="ARBA" id="ARBA00022729"/>
    </source>
</evidence>
<proteinExistence type="predicted"/>
<dbReference type="InterPro" id="IPR003644">
    <property type="entry name" value="Calx_beta"/>
</dbReference>
<evidence type="ECO:0000259" key="6">
    <source>
        <dbReference type="SMART" id="SM00237"/>
    </source>
</evidence>
<evidence type="ECO:0000256" key="3">
    <source>
        <dbReference type="ARBA" id="ARBA00022837"/>
    </source>
</evidence>
<feature type="region of interest" description="Disordered" evidence="5">
    <location>
        <begin position="196"/>
        <end position="219"/>
    </location>
</feature>
<dbReference type="SUPFAM" id="SSF141072">
    <property type="entry name" value="CalX-like"/>
    <property type="match status" value="1"/>
</dbReference>
<keyword evidence="4" id="KW-0813">Transport</keyword>
<dbReference type="SMART" id="SM00237">
    <property type="entry name" value="Calx_beta"/>
    <property type="match status" value="1"/>
</dbReference>
<dbReference type="PROSITE" id="PS00330">
    <property type="entry name" value="HEMOLYSIN_CALCIUM"/>
    <property type="match status" value="1"/>
</dbReference>
<sequence>ILASPSNGTLTHDGSSAGFTYTPSSTFVGTDSFDFRASDGALYSGAGRVTVNVTSSEAALSINDVTTADETATNATFTVSLSSAVDETVTVNYASSNGTATEGADYTGVNGTLTFSAGQTSKTFTVPILADATDEANETVTLTLSNATNTTIRDATGTLTITDDDVAGDDNANTLTGTANVDSLFGNGGNDILSGGAGNDTLSGGSGNDTLSGDAGNDTLDGNSGVDTVMYATATGGVTVNLSTSGAQT</sequence>
<gene>
    <name evidence="7" type="ORF">METZ01_LOCUS464674</name>
</gene>
<feature type="non-terminal residue" evidence="7">
    <location>
        <position position="1"/>
    </location>
</feature>
<dbReference type="InterPro" id="IPR038081">
    <property type="entry name" value="CalX-like_sf"/>
</dbReference>
<feature type="domain" description="Calx-beta" evidence="6">
    <location>
        <begin position="49"/>
        <end position="145"/>
    </location>
</feature>
<evidence type="ECO:0000256" key="5">
    <source>
        <dbReference type="SAM" id="MobiDB-lite"/>
    </source>
</evidence>
<dbReference type="GO" id="GO:0016020">
    <property type="term" value="C:membrane"/>
    <property type="evidence" value="ECO:0007669"/>
    <property type="project" value="InterPro"/>
</dbReference>
<dbReference type="InterPro" id="IPR018511">
    <property type="entry name" value="Hemolysin-typ_Ca-bd_CS"/>
</dbReference>
<evidence type="ECO:0000256" key="4">
    <source>
        <dbReference type="ARBA" id="ARBA00023065"/>
    </source>
</evidence>
<dbReference type="InterPro" id="IPR011049">
    <property type="entry name" value="Serralysin-like_metalloprot_C"/>
</dbReference>
<feature type="non-terminal residue" evidence="7">
    <location>
        <position position="249"/>
    </location>
</feature>
<evidence type="ECO:0000313" key="7">
    <source>
        <dbReference type="EMBL" id="SVE11820.1"/>
    </source>
</evidence>
<dbReference type="InterPro" id="IPR051171">
    <property type="entry name" value="CaCA"/>
</dbReference>
<dbReference type="GO" id="GO:0030001">
    <property type="term" value="P:metal ion transport"/>
    <property type="evidence" value="ECO:0007669"/>
    <property type="project" value="TreeGrafter"/>
</dbReference>
<accession>A0A383AWA7</accession>
<dbReference type="EMBL" id="UINC01195318">
    <property type="protein sequence ID" value="SVE11820.1"/>
    <property type="molecule type" value="Genomic_DNA"/>
</dbReference>
<keyword evidence="4" id="KW-0406">Ion transport</keyword>
<dbReference type="PANTHER" id="PTHR11878:SF65">
    <property type="entry name" value="NA_CA-EXCHANGE PROTEIN, ISOFORM G"/>
    <property type="match status" value="1"/>
</dbReference>
<keyword evidence="3" id="KW-0106">Calcium</keyword>
<dbReference type="Pfam" id="PF03160">
    <property type="entry name" value="Calx-beta"/>
    <property type="match status" value="1"/>
</dbReference>
<keyword evidence="1" id="KW-0732">Signal</keyword>
<dbReference type="Pfam" id="PF17963">
    <property type="entry name" value="Big_9"/>
    <property type="match status" value="1"/>
</dbReference>
<dbReference type="Gene3D" id="2.150.10.10">
    <property type="entry name" value="Serralysin-like metalloprotease, C-terminal"/>
    <property type="match status" value="1"/>
</dbReference>
<reference evidence="7" key="1">
    <citation type="submission" date="2018-05" db="EMBL/GenBank/DDBJ databases">
        <authorList>
            <person name="Lanie J.A."/>
            <person name="Ng W.-L."/>
            <person name="Kazmierczak K.M."/>
            <person name="Andrzejewski T.M."/>
            <person name="Davidsen T.M."/>
            <person name="Wayne K.J."/>
            <person name="Tettelin H."/>
            <person name="Glass J.I."/>
            <person name="Rusch D."/>
            <person name="Podicherti R."/>
            <person name="Tsui H.-C.T."/>
            <person name="Winkler M.E."/>
        </authorList>
    </citation>
    <scope>NUCLEOTIDE SEQUENCE</scope>
</reference>
<dbReference type="PRINTS" id="PR00313">
    <property type="entry name" value="CABNDNGRPT"/>
</dbReference>
<dbReference type="Pfam" id="PF00353">
    <property type="entry name" value="HemolysinCabind"/>
    <property type="match status" value="1"/>
</dbReference>
<evidence type="ECO:0000256" key="2">
    <source>
        <dbReference type="ARBA" id="ARBA00022737"/>
    </source>
</evidence>
<dbReference type="SUPFAM" id="SSF51120">
    <property type="entry name" value="beta-Roll"/>
    <property type="match status" value="1"/>
</dbReference>
<organism evidence="7">
    <name type="scientific">marine metagenome</name>
    <dbReference type="NCBI Taxonomy" id="408172"/>
    <lineage>
        <taxon>unclassified sequences</taxon>
        <taxon>metagenomes</taxon>
        <taxon>ecological metagenomes</taxon>
    </lineage>
</organism>